<accession>A0A915AQC5</accession>
<dbReference type="AlphaFoldDB" id="A0A915AQC5"/>
<keyword evidence="1" id="KW-1185">Reference proteome</keyword>
<evidence type="ECO:0000313" key="2">
    <source>
        <dbReference type="WBParaSite" id="PgR011_g010_t02"/>
    </source>
</evidence>
<evidence type="ECO:0000313" key="1">
    <source>
        <dbReference type="Proteomes" id="UP000887569"/>
    </source>
</evidence>
<reference evidence="2" key="1">
    <citation type="submission" date="2022-11" db="UniProtKB">
        <authorList>
            <consortium name="WormBaseParasite"/>
        </authorList>
    </citation>
    <scope>IDENTIFICATION</scope>
</reference>
<dbReference type="Proteomes" id="UP000887569">
    <property type="component" value="Unplaced"/>
</dbReference>
<organism evidence="1 2">
    <name type="scientific">Parascaris univalens</name>
    <name type="common">Nematode worm</name>
    <dbReference type="NCBI Taxonomy" id="6257"/>
    <lineage>
        <taxon>Eukaryota</taxon>
        <taxon>Metazoa</taxon>
        <taxon>Ecdysozoa</taxon>
        <taxon>Nematoda</taxon>
        <taxon>Chromadorea</taxon>
        <taxon>Rhabditida</taxon>
        <taxon>Spirurina</taxon>
        <taxon>Ascaridomorpha</taxon>
        <taxon>Ascaridoidea</taxon>
        <taxon>Ascarididae</taxon>
        <taxon>Parascaris</taxon>
    </lineage>
</organism>
<sequence>MGGNAILILLLARPSTILCRLYFLSLKLETKRLNLYAAPHLRVYHLLTSGAPN</sequence>
<name>A0A915AQC5_PARUN</name>
<proteinExistence type="predicted"/>
<protein>
    <submittedName>
        <fullName evidence="2">Organic solute transporter alpha-like protein</fullName>
    </submittedName>
</protein>
<dbReference type="WBParaSite" id="PgR011_g010_t02">
    <property type="protein sequence ID" value="PgR011_g010_t02"/>
    <property type="gene ID" value="PgR011_g010"/>
</dbReference>